<dbReference type="OMA" id="QWQHNAT"/>
<dbReference type="FunCoup" id="A0A067RF10">
    <property type="interactions" value="41"/>
</dbReference>
<feature type="compositionally biased region" description="Pro residues" evidence="1">
    <location>
        <begin position="406"/>
        <end position="421"/>
    </location>
</feature>
<feature type="compositionally biased region" description="Polar residues" evidence="1">
    <location>
        <begin position="45"/>
        <end position="54"/>
    </location>
</feature>
<feature type="compositionally biased region" description="Pro residues" evidence="1">
    <location>
        <begin position="431"/>
        <end position="457"/>
    </location>
</feature>
<feature type="compositionally biased region" description="Polar residues" evidence="1">
    <location>
        <begin position="349"/>
        <end position="365"/>
    </location>
</feature>
<evidence type="ECO:0000313" key="3">
    <source>
        <dbReference type="EMBL" id="KDR22357.1"/>
    </source>
</evidence>
<dbReference type="EMBL" id="KK852510">
    <property type="protein sequence ID" value="KDR22357.1"/>
    <property type="molecule type" value="Genomic_DNA"/>
</dbReference>
<feature type="compositionally biased region" description="Low complexity" evidence="1">
    <location>
        <begin position="208"/>
        <end position="226"/>
    </location>
</feature>
<dbReference type="InterPro" id="IPR003124">
    <property type="entry name" value="WH2_dom"/>
</dbReference>
<dbReference type="STRING" id="136037.A0A067RF10"/>
<dbReference type="PROSITE" id="PS51082">
    <property type="entry name" value="WH2"/>
    <property type="match status" value="1"/>
</dbReference>
<proteinExistence type="predicted"/>
<protein>
    <recommendedName>
        <fullName evidence="2">WH2 domain-containing protein</fullName>
    </recommendedName>
</protein>
<feature type="compositionally biased region" description="Pro residues" evidence="1">
    <location>
        <begin position="321"/>
        <end position="335"/>
    </location>
</feature>
<dbReference type="OrthoDB" id="5877983at2759"/>
<feature type="compositionally biased region" description="Polar residues" evidence="1">
    <location>
        <begin position="227"/>
        <end position="239"/>
    </location>
</feature>
<feature type="region of interest" description="Disordered" evidence="1">
    <location>
        <begin position="1"/>
        <end position="29"/>
    </location>
</feature>
<dbReference type="Proteomes" id="UP000027135">
    <property type="component" value="Unassembled WGS sequence"/>
</dbReference>
<reference evidence="3 4" key="1">
    <citation type="journal article" date="2014" name="Nat. Commun.">
        <title>Molecular traces of alternative social organization in a termite genome.</title>
        <authorList>
            <person name="Terrapon N."/>
            <person name="Li C."/>
            <person name="Robertson H.M."/>
            <person name="Ji L."/>
            <person name="Meng X."/>
            <person name="Booth W."/>
            <person name="Chen Z."/>
            <person name="Childers C.P."/>
            <person name="Glastad K.M."/>
            <person name="Gokhale K."/>
            <person name="Gowin J."/>
            <person name="Gronenberg W."/>
            <person name="Hermansen R.A."/>
            <person name="Hu H."/>
            <person name="Hunt B.G."/>
            <person name="Huylmans A.K."/>
            <person name="Khalil S.M."/>
            <person name="Mitchell R.D."/>
            <person name="Munoz-Torres M.C."/>
            <person name="Mustard J.A."/>
            <person name="Pan H."/>
            <person name="Reese J.T."/>
            <person name="Scharf M.E."/>
            <person name="Sun F."/>
            <person name="Vogel H."/>
            <person name="Xiao J."/>
            <person name="Yang W."/>
            <person name="Yang Z."/>
            <person name="Yang Z."/>
            <person name="Zhou J."/>
            <person name="Zhu J."/>
            <person name="Brent C.S."/>
            <person name="Elsik C.G."/>
            <person name="Goodisman M.A."/>
            <person name="Liberles D.A."/>
            <person name="Roe R.M."/>
            <person name="Vargo E.L."/>
            <person name="Vilcinskas A."/>
            <person name="Wang J."/>
            <person name="Bornberg-Bauer E."/>
            <person name="Korb J."/>
            <person name="Zhang G."/>
            <person name="Liebig J."/>
        </authorList>
    </citation>
    <scope>NUCLEOTIDE SEQUENCE [LARGE SCALE GENOMIC DNA]</scope>
    <source>
        <tissue evidence="3">Whole organism</tissue>
    </source>
</reference>
<feature type="domain" description="WH2" evidence="2">
    <location>
        <begin position="31"/>
        <end position="48"/>
    </location>
</feature>
<organism evidence="3 4">
    <name type="scientific">Zootermopsis nevadensis</name>
    <name type="common">Dampwood termite</name>
    <dbReference type="NCBI Taxonomy" id="136037"/>
    <lineage>
        <taxon>Eukaryota</taxon>
        <taxon>Metazoa</taxon>
        <taxon>Ecdysozoa</taxon>
        <taxon>Arthropoda</taxon>
        <taxon>Hexapoda</taxon>
        <taxon>Insecta</taxon>
        <taxon>Pterygota</taxon>
        <taxon>Neoptera</taxon>
        <taxon>Polyneoptera</taxon>
        <taxon>Dictyoptera</taxon>
        <taxon>Blattodea</taxon>
        <taxon>Blattoidea</taxon>
        <taxon>Termitoidae</taxon>
        <taxon>Termopsidae</taxon>
        <taxon>Zootermopsis</taxon>
    </lineage>
</organism>
<evidence type="ECO:0000256" key="1">
    <source>
        <dbReference type="SAM" id="MobiDB-lite"/>
    </source>
</evidence>
<keyword evidence="4" id="KW-1185">Reference proteome</keyword>
<feature type="compositionally biased region" description="Low complexity" evidence="1">
    <location>
        <begin position="121"/>
        <end position="140"/>
    </location>
</feature>
<evidence type="ECO:0000313" key="4">
    <source>
        <dbReference type="Proteomes" id="UP000027135"/>
    </source>
</evidence>
<dbReference type="GO" id="GO:0003779">
    <property type="term" value="F:actin binding"/>
    <property type="evidence" value="ECO:0007669"/>
    <property type="project" value="InterPro"/>
</dbReference>
<dbReference type="AlphaFoldDB" id="A0A067RF10"/>
<feature type="region of interest" description="Disordered" evidence="1">
    <location>
        <begin position="45"/>
        <end position="490"/>
    </location>
</feature>
<feature type="compositionally biased region" description="Pro residues" evidence="1">
    <location>
        <begin position="198"/>
        <end position="207"/>
    </location>
</feature>
<feature type="compositionally biased region" description="Polar residues" evidence="1">
    <location>
        <begin position="302"/>
        <end position="315"/>
    </location>
</feature>
<feature type="compositionally biased region" description="Low complexity" evidence="1">
    <location>
        <begin position="62"/>
        <end position="81"/>
    </location>
</feature>
<dbReference type="eggNOG" id="KOG4462">
    <property type="taxonomic scope" value="Eukaryota"/>
</dbReference>
<name>A0A067RF10_ZOONE</name>
<dbReference type="Pfam" id="PF02205">
    <property type="entry name" value="WH2"/>
    <property type="match status" value="1"/>
</dbReference>
<accession>A0A067RF10</accession>
<dbReference type="InParanoid" id="A0A067RF10"/>
<evidence type="ECO:0000259" key="2">
    <source>
        <dbReference type="PROSITE" id="PS51082"/>
    </source>
</evidence>
<sequence length="559" mass="58440">MPFPPPPPPPGPPAPTFGRGGPQTLHADGEGRNILLDSIRQGTTLKKTVTNDRSSPMIGQVSSVSNSNNKSSSSSNPRSNNYGGASDMSRNGLGGLFAGGMPKLKPTGRGYNASNTSQSMSRSSGSEKPSLSSSQNGLSSKVHIPSASPGCGRNQHGCAPKNHKSVLSRPGFKFNETSATGSEDPVRRPFPGDVKNRGPPPQPPPSTQKPSMPTSTSDSVLTGSSSALNVRTGSNSTFNNHDHVNNRSFLHSGGPPSLPSKPPVGGYGKPNLAPKPPGIAPNAASITNKPSPPPKKLIVNGTVGNTNRPPVTRAQSMRVPRSPPVAPPQGPPFPPSTKNLGNYRGGNSVLPSFHQSQDSLHQYRTNPPPPPRTATLPSNLSHHGLKSSAPQPPATPSSGFHRSGMAPPPRPPVARPPPPPFRSLGGGVNPPLCPPPPPPTSAPPPPPHRTSPAPHPPSAQTRLAPAVPSSAPPPPPPVRNTSIRNGASSSCSEIESRFSDCFHSVHEFPTPQPFQRVFKVYNSRNVKQLVTYAAKQQAPQPPMHIQLSGKMYSSDTSNC</sequence>
<feature type="compositionally biased region" description="Pro residues" evidence="1">
    <location>
        <begin position="1"/>
        <end position="15"/>
    </location>
</feature>
<gene>
    <name evidence="3" type="ORF">L798_02015</name>
</gene>